<proteinExistence type="inferred from homology"/>
<evidence type="ECO:0000313" key="3">
    <source>
        <dbReference type="EMBL" id="KAJ4353769.1"/>
    </source>
</evidence>
<dbReference type="GO" id="GO:0016491">
    <property type="term" value="F:oxidoreductase activity"/>
    <property type="evidence" value="ECO:0007669"/>
    <property type="project" value="UniProtKB-KW"/>
</dbReference>
<dbReference type="AlphaFoldDB" id="A0A9W9CBJ3"/>
<accession>A0A9W9CBJ3</accession>
<protein>
    <recommendedName>
        <fullName evidence="5">NAD(P)-binding protein</fullName>
    </recommendedName>
</protein>
<name>A0A9W9CBJ3_9PLEO</name>
<dbReference type="Proteomes" id="UP001140513">
    <property type="component" value="Unassembled WGS sequence"/>
</dbReference>
<dbReference type="GeneID" id="80909029"/>
<evidence type="ECO:0000256" key="1">
    <source>
        <dbReference type="ARBA" id="ARBA00006484"/>
    </source>
</evidence>
<evidence type="ECO:0008006" key="5">
    <source>
        <dbReference type="Google" id="ProtNLM"/>
    </source>
</evidence>
<dbReference type="InterPro" id="IPR036291">
    <property type="entry name" value="NAD(P)-bd_dom_sf"/>
</dbReference>
<dbReference type="RefSeq" id="XP_056071543.1">
    <property type="nucleotide sequence ID" value="XM_056214276.1"/>
</dbReference>
<evidence type="ECO:0000256" key="2">
    <source>
        <dbReference type="ARBA" id="ARBA00023002"/>
    </source>
</evidence>
<dbReference type="Pfam" id="PF00106">
    <property type="entry name" value="adh_short"/>
    <property type="match status" value="1"/>
</dbReference>
<dbReference type="InterPro" id="IPR002347">
    <property type="entry name" value="SDR_fam"/>
</dbReference>
<keyword evidence="4" id="KW-1185">Reference proteome</keyword>
<comment type="caution">
    <text evidence="3">The sequence shown here is derived from an EMBL/GenBank/DDBJ whole genome shotgun (WGS) entry which is preliminary data.</text>
</comment>
<comment type="similarity">
    <text evidence="1">Belongs to the short-chain dehydrogenases/reductases (SDR) family.</text>
</comment>
<dbReference type="SUPFAM" id="SSF51735">
    <property type="entry name" value="NAD(P)-binding Rossmann-fold domains"/>
    <property type="match status" value="1"/>
</dbReference>
<dbReference type="OrthoDB" id="5336600at2759"/>
<sequence>MSATKVVIIFGAGKRVGASVAANFASIGYKVALVSRSGTGAINEQGYLSLKADFTDPGTVAPAFDAVQAEFNTPPNVVVYNAGALSFPTDKTSVLSVPADKIASDLNINTVSAYVAAQEAVKRWETLPTAAKKTFIYTGNASNEILVPNPLWLTLGMGKSASAFWVGLSDKLYEAKGYRWVIFLLQRDLALMQPSRFFYADERREDGTVKGNIDGPYHGEFFAHLATQEEKLPWQATFVKDKGYVYFDPKSVSVNKIMELAKPMLDAWLKN</sequence>
<dbReference type="PANTHER" id="PTHR43669:SF4">
    <property type="entry name" value="SHORT-CHAIN DEHYDROGENASE"/>
    <property type="match status" value="1"/>
</dbReference>
<dbReference type="EMBL" id="JAPEUX010000004">
    <property type="protein sequence ID" value="KAJ4353769.1"/>
    <property type="molecule type" value="Genomic_DNA"/>
</dbReference>
<dbReference type="PANTHER" id="PTHR43669">
    <property type="entry name" value="5-KETO-D-GLUCONATE 5-REDUCTASE"/>
    <property type="match status" value="1"/>
</dbReference>
<keyword evidence="2" id="KW-0560">Oxidoreductase</keyword>
<organism evidence="3 4">
    <name type="scientific">Didymosphaeria variabile</name>
    <dbReference type="NCBI Taxonomy" id="1932322"/>
    <lineage>
        <taxon>Eukaryota</taxon>
        <taxon>Fungi</taxon>
        <taxon>Dikarya</taxon>
        <taxon>Ascomycota</taxon>
        <taxon>Pezizomycotina</taxon>
        <taxon>Dothideomycetes</taxon>
        <taxon>Pleosporomycetidae</taxon>
        <taxon>Pleosporales</taxon>
        <taxon>Massarineae</taxon>
        <taxon>Didymosphaeriaceae</taxon>
        <taxon>Didymosphaeria</taxon>
    </lineage>
</organism>
<reference evidence="3" key="1">
    <citation type="submission" date="2022-10" db="EMBL/GenBank/DDBJ databases">
        <title>Tapping the CABI collections for fungal endophytes: first genome assemblies for Collariella, Neodidymelliopsis, Ascochyta clinopodiicola, Didymella pomorum, Didymosphaeria variabile, Neocosmospora piperis and Neocucurbitaria cava.</title>
        <authorList>
            <person name="Hill R."/>
        </authorList>
    </citation>
    <scope>NUCLEOTIDE SEQUENCE</scope>
    <source>
        <strain evidence="3">IMI 356815</strain>
    </source>
</reference>
<evidence type="ECO:0000313" key="4">
    <source>
        <dbReference type="Proteomes" id="UP001140513"/>
    </source>
</evidence>
<dbReference type="Gene3D" id="3.40.50.720">
    <property type="entry name" value="NAD(P)-binding Rossmann-like Domain"/>
    <property type="match status" value="1"/>
</dbReference>
<gene>
    <name evidence="3" type="ORF">N0V89_005499</name>
</gene>